<proteinExistence type="predicted"/>
<protein>
    <submittedName>
        <fullName evidence="1">DUF3179 domain-containing protein</fullName>
    </submittedName>
</protein>
<organism evidence="1 2">
    <name type="scientific">Haloarcula rubra</name>
    <dbReference type="NCBI Taxonomy" id="2487747"/>
    <lineage>
        <taxon>Archaea</taxon>
        <taxon>Methanobacteriati</taxon>
        <taxon>Methanobacteriota</taxon>
        <taxon>Stenosarchaea group</taxon>
        <taxon>Halobacteria</taxon>
        <taxon>Halobacteriales</taxon>
        <taxon>Haloarculaceae</taxon>
        <taxon>Haloarcula</taxon>
    </lineage>
</organism>
<gene>
    <name evidence="1" type="ORF">EGH21_04460</name>
</gene>
<name>A0AAW4PNL4_9EURY</name>
<reference evidence="1 2" key="1">
    <citation type="submission" date="2021-06" db="EMBL/GenBank/DDBJ databases">
        <title>Halomicroarcula sp. a new haloarchaeum isolated from saline soil.</title>
        <authorList>
            <person name="Duran-Viseras A."/>
            <person name="Sanchez-Porro C."/>
            <person name="Ventosa A."/>
        </authorList>
    </citation>
    <scope>NUCLEOTIDE SEQUENCE [LARGE SCALE GENOMIC DNA]</scope>
    <source>
        <strain evidence="1 2">F13</strain>
    </source>
</reference>
<dbReference type="AlphaFoldDB" id="A0AAW4PNL4"/>
<sequence length="314" mass="34504">MTVTDVLPKDAIPSIDDPTFGAHYFGAPDDEVVVVDGDPLRAYPVRILSYHEIVNGEAGGDSVAVTWCPICWSAAVYDRTVDGRTLTFGVSGKLADDALVMYDRETDSEWRQPSGEAIAGQFEGTRLDARPAPILTVARFRAEYPDGEFLQPVRGGPDASDAQLRERHAMDGYEAYVDREAFGRYGMRGEGDPREWNRDDLDPKTLVLGVVDGDDATGYPLPRVRAAGGVVTDTVGGRDVVVFEADGSLYAYENDGYAFERTHEGETTFSADETIWNALTGESEDARSLPRLPARTLFAFAWQDDHGPDAFYER</sequence>
<keyword evidence="2" id="KW-1185">Reference proteome</keyword>
<accession>A0AAW4PNL4</accession>
<comment type="caution">
    <text evidence="1">The sequence shown here is derived from an EMBL/GenBank/DDBJ whole genome shotgun (WGS) entry which is preliminary data.</text>
</comment>
<dbReference type="Pfam" id="PF11376">
    <property type="entry name" value="DUF3179"/>
    <property type="match status" value="1"/>
</dbReference>
<evidence type="ECO:0000313" key="2">
    <source>
        <dbReference type="Proteomes" id="UP001430377"/>
    </source>
</evidence>
<evidence type="ECO:0000313" key="1">
    <source>
        <dbReference type="EMBL" id="MBX0322284.1"/>
    </source>
</evidence>
<dbReference type="RefSeq" id="WP_220617247.1">
    <property type="nucleotide sequence ID" value="NZ_RKLR01000001.1"/>
</dbReference>
<dbReference type="EMBL" id="RKLR01000001">
    <property type="protein sequence ID" value="MBX0322284.1"/>
    <property type="molecule type" value="Genomic_DNA"/>
</dbReference>
<dbReference type="Proteomes" id="UP001430377">
    <property type="component" value="Unassembled WGS sequence"/>
</dbReference>
<dbReference type="InterPro" id="IPR021516">
    <property type="entry name" value="DUF3179"/>
</dbReference>